<reference evidence="4" key="1">
    <citation type="submission" date="2025-04" db="UniProtKB">
        <authorList>
            <consortium name="RefSeq"/>
        </authorList>
    </citation>
    <scope>IDENTIFICATION</scope>
    <source>
        <tissue evidence="4">Whole insect</tissue>
    </source>
</reference>
<accession>A0A6P7G987</accession>
<dbReference type="KEGG" id="dvv:114337223"/>
<name>A0A6P7G987_DIAVI</name>
<dbReference type="GeneID" id="114337223"/>
<dbReference type="AlphaFoldDB" id="A0A6P7G987"/>
<reference evidence="2" key="2">
    <citation type="submission" date="2025-05" db="UniProtKB">
        <authorList>
            <consortium name="EnsemblMetazoa"/>
        </authorList>
    </citation>
    <scope>IDENTIFICATION</scope>
</reference>
<dbReference type="EnsemblMetazoa" id="XM_028287631.2">
    <property type="protein sequence ID" value="XP_028143432.1"/>
    <property type="gene ID" value="LOC114337223"/>
</dbReference>
<dbReference type="RefSeq" id="XP_028143432.1">
    <property type="nucleotide sequence ID" value="XM_028287631.1"/>
</dbReference>
<dbReference type="Pfam" id="PF25273">
    <property type="entry name" value="DUF7869"/>
    <property type="match status" value="1"/>
</dbReference>
<gene>
    <name evidence="4" type="primary">LOC114337223</name>
</gene>
<sequence>MQIVNCEAVAMDFEKKLSTPNIPTNDVYYKRQLTLHSFNIHALSTGNTTFYCFPETIGGKGSNEVVSFLHHFIFVQLDLSVRHLHIFCDSCDGQNKNFTVFRYLHYVVNTAKRLDSIKVTFPIRGHSYVECDRDMSVINQKIMAELPEDWYTEIRSCRVKPNPFDVVEVDQSLIRNWLLFLDQIYVTKPTYKSRPIGELEILKDHPRLLKHRDSYNGQWETSIIRKPFTNSDEVQLPERQFILPVKLYTELKKISKEKFNHLVHLSQFCTSERATINSESRCSRNKQTRAR</sequence>
<keyword evidence="3" id="KW-1185">Reference proteome</keyword>
<evidence type="ECO:0000313" key="2">
    <source>
        <dbReference type="EnsemblMetazoa" id="XP_028143432.1"/>
    </source>
</evidence>
<dbReference type="InParanoid" id="A0A6P7G987"/>
<dbReference type="InterPro" id="IPR057191">
    <property type="entry name" value="DUF7869"/>
</dbReference>
<evidence type="ECO:0000313" key="3">
    <source>
        <dbReference type="Proteomes" id="UP001652700"/>
    </source>
</evidence>
<dbReference type="OrthoDB" id="6755725at2759"/>
<dbReference type="Proteomes" id="UP001652700">
    <property type="component" value="Unplaced"/>
</dbReference>
<organism evidence="4">
    <name type="scientific">Diabrotica virgifera virgifera</name>
    <name type="common">western corn rootworm</name>
    <dbReference type="NCBI Taxonomy" id="50390"/>
    <lineage>
        <taxon>Eukaryota</taxon>
        <taxon>Metazoa</taxon>
        <taxon>Ecdysozoa</taxon>
        <taxon>Arthropoda</taxon>
        <taxon>Hexapoda</taxon>
        <taxon>Insecta</taxon>
        <taxon>Pterygota</taxon>
        <taxon>Neoptera</taxon>
        <taxon>Endopterygota</taxon>
        <taxon>Coleoptera</taxon>
        <taxon>Polyphaga</taxon>
        <taxon>Cucujiformia</taxon>
        <taxon>Chrysomeloidea</taxon>
        <taxon>Chrysomelidae</taxon>
        <taxon>Galerucinae</taxon>
        <taxon>Diabroticina</taxon>
        <taxon>Diabroticites</taxon>
        <taxon>Diabrotica</taxon>
    </lineage>
</organism>
<dbReference type="PANTHER" id="PTHR34415:SF1">
    <property type="entry name" value="INTEGRASE CATALYTIC DOMAIN-CONTAINING PROTEIN"/>
    <property type="match status" value="1"/>
</dbReference>
<evidence type="ECO:0000259" key="1">
    <source>
        <dbReference type="Pfam" id="PF25273"/>
    </source>
</evidence>
<dbReference type="PANTHER" id="PTHR34415">
    <property type="entry name" value="INTEGRASE CATALYTIC DOMAIN-CONTAINING PROTEIN"/>
    <property type="match status" value="1"/>
</dbReference>
<protein>
    <submittedName>
        <fullName evidence="4">Uncharacterized protein LOC114337223 isoform X1</fullName>
    </submittedName>
</protein>
<evidence type="ECO:0000313" key="4">
    <source>
        <dbReference type="RefSeq" id="XP_028143432.1"/>
    </source>
</evidence>
<feature type="domain" description="DUF7869" evidence="1">
    <location>
        <begin position="59"/>
        <end position="143"/>
    </location>
</feature>
<proteinExistence type="predicted"/>